<accession>A0ABR2EKI9</accession>
<keyword evidence="6" id="KW-1185">Reference proteome</keyword>
<proteinExistence type="predicted"/>
<sequence>MSGNSHVRRSAMFRSAVFVVLLWGLSNAPAGDAIWLNVPKTGTKCVSEEIQSNVVVLADYVVVSENHGPIPAISVKVTSPFGNTLHHQENATHGQFAFTTKEAGNYLACFSSDGHYEGAGELSVNIDWKTGIAAKDWESVARKEKIEGVELELRKLEGAVEAIHENLLYLKDREAELRTTSENTNARVAWFSIMSLGICISVSDALSMGKNEEQDLRQREQSIESGDSEGNPGRFWIVLSRFSNEFSFRCVFVLFLGLSVLLPGIFWLLPSRSVKSGFDAKEAIKLSAPAHAYFTLGKPVSELVRNIEKLEYDIFEEIGVPDTKVAILSMHQSGASNSTYVVFGVLPDPVTRPINNVSLSVLKSSLIELFLRHSNLTLTTTIFGRPSGFEILKFPGGITVTPLPSASIWQKSQILFNFTLNNSISEIDDKFVELMDQLKYGLKLRSYENLFVQLTNRNGSTTSSPIIVQASVMSDGFGSLLPQRLKQLAQTITGSPAKNLGLNNSVFGKVKSISLSSYLKDTLHPTPSTPSPAPSPGPSMSRHPTFSPTHSPGRAPAPKIPHLTAAPPGHVPIHSPGPGSGSYPTFPPLISPEPSSSATHLPPPCPYSHPAIPPRSSPRSHSSRTSNHPPLMSPRSKLSPDQPPLPSVSYSSRPGQGMDSTKGSVYAPHAQSPPAQSPLSIAADVLPKELWLSAFLGFLTFHLHL</sequence>
<feature type="compositionally biased region" description="Pro residues" evidence="1">
    <location>
        <begin position="601"/>
        <end position="616"/>
    </location>
</feature>
<feature type="region of interest" description="Disordered" evidence="1">
    <location>
        <begin position="521"/>
        <end position="677"/>
    </location>
</feature>
<dbReference type="PANTHER" id="PTHR33826:SF4">
    <property type="entry name" value="F20B24.21"/>
    <property type="match status" value="1"/>
</dbReference>
<feature type="chain" id="PRO_5046932151" description="GOLD domain-containing protein" evidence="3">
    <location>
        <begin position="34"/>
        <end position="705"/>
    </location>
</feature>
<evidence type="ECO:0000256" key="1">
    <source>
        <dbReference type="SAM" id="MobiDB-lite"/>
    </source>
</evidence>
<keyword evidence="3" id="KW-0732">Signal</keyword>
<feature type="compositionally biased region" description="Low complexity" evidence="1">
    <location>
        <begin position="617"/>
        <end position="630"/>
    </location>
</feature>
<evidence type="ECO:0000256" key="3">
    <source>
        <dbReference type="SAM" id="SignalP"/>
    </source>
</evidence>
<dbReference type="Pfam" id="PF01105">
    <property type="entry name" value="EMP24_GP25L"/>
    <property type="match status" value="1"/>
</dbReference>
<keyword evidence="2" id="KW-0472">Membrane</keyword>
<evidence type="ECO:0000256" key="2">
    <source>
        <dbReference type="SAM" id="Phobius"/>
    </source>
</evidence>
<dbReference type="Proteomes" id="UP001472677">
    <property type="component" value="Unassembled WGS sequence"/>
</dbReference>
<evidence type="ECO:0000313" key="6">
    <source>
        <dbReference type="Proteomes" id="UP001472677"/>
    </source>
</evidence>
<dbReference type="InterPro" id="IPR055464">
    <property type="entry name" value="DUF7036"/>
</dbReference>
<evidence type="ECO:0000259" key="4">
    <source>
        <dbReference type="PROSITE" id="PS50866"/>
    </source>
</evidence>
<protein>
    <recommendedName>
        <fullName evidence="4">GOLD domain-containing protein</fullName>
    </recommendedName>
</protein>
<dbReference type="PANTHER" id="PTHR33826">
    <property type="entry name" value="F20B24.21"/>
    <property type="match status" value="1"/>
</dbReference>
<feature type="transmembrane region" description="Helical" evidence="2">
    <location>
        <begin position="246"/>
        <end position="269"/>
    </location>
</feature>
<dbReference type="PROSITE" id="PS50866">
    <property type="entry name" value="GOLD"/>
    <property type="match status" value="1"/>
</dbReference>
<feature type="signal peptide" evidence="3">
    <location>
        <begin position="1"/>
        <end position="33"/>
    </location>
</feature>
<keyword evidence="2" id="KW-1133">Transmembrane helix</keyword>
<organism evidence="5 6">
    <name type="scientific">Hibiscus sabdariffa</name>
    <name type="common">roselle</name>
    <dbReference type="NCBI Taxonomy" id="183260"/>
    <lineage>
        <taxon>Eukaryota</taxon>
        <taxon>Viridiplantae</taxon>
        <taxon>Streptophyta</taxon>
        <taxon>Embryophyta</taxon>
        <taxon>Tracheophyta</taxon>
        <taxon>Spermatophyta</taxon>
        <taxon>Magnoliopsida</taxon>
        <taxon>eudicotyledons</taxon>
        <taxon>Gunneridae</taxon>
        <taxon>Pentapetalae</taxon>
        <taxon>rosids</taxon>
        <taxon>malvids</taxon>
        <taxon>Malvales</taxon>
        <taxon>Malvaceae</taxon>
        <taxon>Malvoideae</taxon>
        <taxon>Hibiscus</taxon>
    </lineage>
</organism>
<evidence type="ECO:0000313" key="5">
    <source>
        <dbReference type="EMBL" id="KAK8561181.1"/>
    </source>
</evidence>
<keyword evidence="2" id="KW-0812">Transmembrane</keyword>
<dbReference type="EMBL" id="JBBPBM010000013">
    <property type="protein sequence ID" value="KAK8561181.1"/>
    <property type="molecule type" value="Genomic_DNA"/>
</dbReference>
<dbReference type="SMART" id="SM01190">
    <property type="entry name" value="EMP24_GP25L"/>
    <property type="match status" value="1"/>
</dbReference>
<name>A0ABR2EKI9_9ROSI</name>
<reference evidence="5 6" key="1">
    <citation type="journal article" date="2024" name="G3 (Bethesda)">
        <title>Genome assembly of Hibiscus sabdariffa L. provides insights into metabolisms of medicinal natural products.</title>
        <authorList>
            <person name="Kim T."/>
        </authorList>
    </citation>
    <scope>NUCLEOTIDE SEQUENCE [LARGE SCALE GENOMIC DNA]</scope>
    <source>
        <strain evidence="5">TK-2024</strain>
        <tissue evidence="5">Old leaves</tissue>
    </source>
</reference>
<gene>
    <name evidence="5" type="ORF">V6N12_048255</name>
</gene>
<dbReference type="Pfam" id="PF23041">
    <property type="entry name" value="DUF7036"/>
    <property type="match status" value="2"/>
</dbReference>
<feature type="compositionally biased region" description="Polar residues" evidence="1">
    <location>
        <begin position="648"/>
        <end position="663"/>
    </location>
</feature>
<feature type="compositionally biased region" description="Pro residues" evidence="1">
    <location>
        <begin position="527"/>
        <end position="537"/>
    </location>
</feature>
<feature type="compositionally biased region" description="Low complexity" evidence="1">
    <location>
        <begin position="667"/>
        <end position="677"/>
    </location>
</feature>
<dbReference type="InterPro" id="IPR009038">
    <property type="entry name" value="GOLD_dom"/>
</dbReference>
<feature type="domain" description="GOLD" evidence="4">
    <location>
        <begin position="43"/>
        <end position="155"/>
    </location>
</feature>
<comment type="caution">
    <text evidence="5">The sequence shown here is derived from an EMBL/GenBank/DDBJ whole genome shotgun (WGS) entry which is preliminary data.</text>
</comment>